<dbReference type="InterPro" id="IPR014710">
    <property type="entry name" value="RmlC-like_jellyroll"/>
</dbReference>
<dbReference type="RefSeq" id="WP_314796355.1">
    <property type="nucleotide sequence ID" value="NZ_CP130319.1"/>
</dbReference>
<protein>
    <submittedName>
        <fullName evidence="2">Cupin domain-containing protein</fullName>
    </submittedName>
</protein>
<dbReference type="Gene3D" id="2.60.120.10">
    <property type="entry name" value="Jelly Rolls"/>
    <property type="match status" value="1"/>
</dbReference>
<dbReference type="Pfam" id="PF07883">
    <property type="entry name" value="Cupin_2"/>
    <property type="match status" value="1"/>
</dbReference>
<feature type="domain" description="Cupin type-2" evidence="1">
    <location>
        <begin position="338"/>
        <end position="414"/>
    </location>
</feature>
<dbReference type="InterPro" id="IPR013096">
    <property type="entry name" value="Cupin_2"/>
</dbReference>
<evidence type="ECO:0000259" key="1">
    <source>
        <dbReference type="Pfam" id="PF07883"/>
    </source>
</evidence>
<dbReference type="InterPro" id="IPR011051">
    <property type="entry name" value="RmlC_Cupin_sf"/>
</dbReference>
<organism evidence="2 3">
    <name type="scientific">Paenibacillus roseopurpureus</name>
    <dbReference type="NCBI Taxonomy" id="2918901"/>
    <lineage>
        <taxon>Bacteria</taxon>
        <taxon>Bacillati</taxon>
        <taxon>Bacillota</taxon>
        <taxon>Bacilli</taxon>
        <taxon>Bacillales</taxon>
        <taxon>Paenibacillaceae</taxon>
        <taxon>Paenibacillus</taxon>
    </lineage>
</organism>
<dbReference type="AlphaFoldDB" id="A0AA96RL31"/>
<dbReference type="Proteomes" id="UP001304650">
    <property type="component" value="Chromosome"/>
</dbReference>
<proteinExistence type="predicted"/>
<name>A0AA96RL31_9BACL</name>
<reference evidence="2" key="1">
    <citation type="submission" date="2022-02" db="EMBL/GenBank/DDBJ databases">
        <title>Paenibacillus sp. MBLB1832 Whole Genome Shotgun Sequencing.</title>
        <authorList>
            <person name="Hwang C.Y."/>
            <person name="Cho E.-S."/>
            <person name="Seo M.-J."/>
        </authorList>
    </citation>
    <scope>NUCLEOTIDE SEQUENCE</scope>
    <source>
        <strain evidence="2">MBLB1832</strain>
    </source>
</reference>
<evidence type="ECO:0000313" key="3">
    <source>
        <dbReference type="Proteomes" id="UP001304650"/>
    </source>
</evidence>
<accession>A0AA96RL31</accession>
<sequence>MAMILTQQDEVIRVNQPNYNDQNPVMKLLQLVESTHFAASLECYNTESLQYLFPFDKLVLYAPNQQDPARDQLDFRGQDNKTDFQKQNIQNFITTDTTLVRGLVTAGNWTGPFLRLSYRGGPDSKLSQAANHQLGDRIKLYLNVQGRATAEPISVIYNQATDCYDAELWGYEGGYEDLLHDLDDKGKAALQSGQLQIRPDLIQGHPSDFKRETVDSQNMFNVASQSDIHPLIPLHIEAAWSDVSGKYWDSQFGANYHYEFNMRLRGWNNYLAVGSSSNPHGGVGSLEYRNLFSNYGQYMGTRELARQLDAWNFDANGRKVDGKRSESFMAVDYMDLHILRPNCSIGIHRHRDNQEAFFLIEGCAYMVTGDWLKHDDRERCLEVRMMQAGDIVLLKNGEMHSLINTTDENIKLLMFGGYD</sequence>
<dbReference type="KEGG" id="proo:MJB10_16405"/>
<keyword evidence="3" id="KW-1185">Reference proteome</keyword>
<evidence type="ECO:0000313" key="2">
    <source>
        <dbReference type="EMBL" id="WNR42697.1"/>
    </source>
</evidence>
<gene>
    <name evidence="2" type="ORF">MJB10_16405</name>
</gene>
<dbReference type="SUPFAM" id="SSF51182">
    <property type="entry name" value="RmlC-like cupins"/>
    <property type="match status" value="1"/>
</dbReference>
<dbReference type="EMBL" id="CP130319">
    <property type="protein sequence ID" value="WNR42697.1"/>
    <property type="molecule type" value="Genomic_DNA"/>
</dbReference>